<dbReference type="RefSeq" id="XP_025597899.1">
    <property type="nucleotide sequence ID" value="XM_025740934.1"/>
</dbReference>
<dbReference type="GeneID" id="37268478"/>
<sequence length="569" mass="61919">MNDPSGPSWDPVAQRHQLFYEWNPRGSTWGHMSWGRAHAPSLAGPWTHDNLHDEQGKDQPVLEPKAPWDCEGIFTGCVVTHGPAGEAHLQTAIYTAVSALPIHFSRAYNRGCEKLALATSADGGKTWERSSTLVLPGPPDGIDVLSWRDPYVAPWPEMDALFGTAPDTHYHGMIAGSVPGVGPRLFLYRIPRTQLGSWTFLGTLGEFGFNESLPGAPWSGELGRNWEVGMFFTLRAASGRSTQYVLLNVEGCLLDEPARHPMWLACSFDADAAGKARMLPQASALLDDGCGYASSSFLDPTTGRRMMWTWVTEDDLPEAHYEPQGWSGCMSLPRELFQLDIPHVTGALHTPLKDIGSFSLETQSDGTALVSTLGIRLGDEVVRLREGAARRCNAETHVLSDASLRLPVASRSWELCATVKVDDATKSVGIVFAHNDSLSQRSSIAFHPAQERLIVDRTHSTKFDAGIKTTPISSPLTLLRTRAAAGAPEEQELLRLRVVCDNSVVEVFANDRLALATRIYPDDAASVGLSLFAEGKAAFETLDVWEGLAGAFEAPRPANPAAKAARHHL</sequence>
<dbReference type="InterPro" id="IPR013320">
    <property type="entry name" value="ConA-like_dom_sf"/>
</dbReference>
<proteinExistence type="inferred from homology"/>
<dbReference type="STRING" id="58919.A0A316Z778"/>
<dbReference type="OrthoDB" id="202537at2759"/>
<comment type="similarity">
    <text evidence="1 4">Belongs to the glycosyl hydrolase 32 family.</text>
</comment>
<evidence type="ECO:0000259" key="6">
    <source>
        <dbReference type="Pfam" id="PF08244"/>
    </source>
</evidence>
<keyword evidence="8" id="KW-1185">Reference proteome</keyword>
<dbReference type="GO" id="GO:0004575">
    <property type="term" value="F:sucrose alpha-glucosidase activity"/>
    <property type="evidence" value="ECO:0007669"/>
    <property type="project" value="TreeGrafter"/>
</dbReference>
<evidence type="ECO:0000256" key="2">
    <source>
        <dbReference type="ARBA" id="ARBA00022801"/>
    </source>
</evidence>
<dbReference type="EMBL" id="KZ819294">
    <property type="protein sequence ID" value="PWN97620.1"/>
    <property type="molecule type" value="Genomic_DNA"/>
</dbReference>
<feature type="domain" description="Glycosyl hydrolase family 32 N-terminal" evidence="5">
    <location>
        <begin position="1"/>
        <end position="336"/>
    </location>
</feature>
<dbReference type="SUPFAM" id="SSF49899">
    <property type="entry name" value="Concanavalin A-like lectins/glucanases"/>
    <property type="match status" value="1"/>
</dbReference>
<name>A0A316Z778_9BASI</name>
<evidence type="ECO:0000259" key="5">
    <source>
        <dbReference type="Pfam" id="PF00251"/>
    </source>
</evidence>
<dbReference type="Gene3D" id="2.60.120.560">
    <property type="entry name" value="Exo-inulinase, domain 1"/>
    <property type="match status" value="1"/>
</dbReference>
<organism evidence="7 8">
    <name type="scientific">Tilletiopsis washingtonensis</name>
    <dbReference type="NCBI Taxonomy" id="58919"/>
    <lineage>
        <taxon>Eukaryota</taxon>
        <taxon>Fungi</taxon>
        <taxon>Dikarya</taxon>
        <taxon>Basidiomycota</taxon>
        <taxon>Ustilaginomycotina</taxon>
        <taxon>Exobasidiomycetes</taxon>
        <taxon>Entylomatales</taxon>
        <taxon>Entylomatales incertae sedis</taxon>
        <taxon>Tilletiopsis</taxon>
    </lineage>
</organism>
<evidence type="ECO:0000313" key="7">
    <source>
        <dbReference type="EMBL" id="PWN97620.1"/>
    </source>
</evidence>
<dbReference type="InterPro" id="IPR013148">
    <property type="entry name" value="Glyco_hydro_32_N"/>
</dbReference>
<protein>
    <submittedName>
        <fullName evidence="7">Arabinanase/levansucrase/invertase</fullName>
    </submittedName>
</protein>
<reference evidence="7 8" key="1">
    <citation type="journal article" date="2018" name="Mol. Biol. Evol.">
        <title>Broad Genomic Sampling Reveals a Smut Pathogenic Ancestry of the Fungal Clade Ustilaginomycotina.</title>
        <authorList>
            <person name="Kijpornyongpan T."/>
            <person name="Mondo S.J."/>
            <person name="Barry K."/>
            <person name="Sandor L."/>
            <person name="Lee J."/>
            <person name="Lipzen A."/>
            <person name="Pangilinan J."/>
            <person name="LaButti K."/>
            <person name="Hainaut M."/>
            <person name="Henrissat B."/>
            <person name="Grigoriev I.V."/>
            <person name="Spatafora J.W."/>
            <person name="Aime M.C."/>
        </authorList>
    </citation>
    <scope>NUCLEOTIDE SEQUENCE [LARGE SCALE GENOMIC DNA]</scope>
    <source>
        <strain evidence="7 8">MCA 4186</strain>
    </source>
</reference>
<dbReference type="CDD" id="cd18621">
    <property type="entry name" value="GH32_XdINV-like"/>
    <property type="match status" value="1"/>
</dbReference>
<evidence type="ECO:0000256" key="4">
    <source>
        <dbReference type="RuleBase" id="RU362110"/>
    </source>
</evidence>
<accession>A0A316Z778</accession>
<dbReference type="SUPFAM" id="SSF75005">
    <property type="entry name" value="Arabinanase/levansucrase/invertase"/>
    <property type="match status" value="1"/>
</dbReference>
<dbReference type="InterPro" id="IPR023296">
    <property type="entry name" value="Glyco_hydro_beta-prop_sf"/>
</dbReference>
<dbReference type="GO" id="GO:0005737">
    <property type="term" value="C:cytoplasm"/>
    <property type="evidence" value="ECO:0007669"/>
    <property type="project" value="TreeGrafter"/>
</dbReference>
<evidence type="ECO:0000313" key="8">
    <source>
        <dbReference type="Proteomes" id="UP000245946"/>
    </source>
</evidence>
<keyword evidence="2 4" id="KW-0378">Hydrolase</keyword>
<dbReference type="PANTHER" id="PTHR42800:SF3">
    <property type="entry name" value="GLYCOSYL HYDROLASE FAMILY 32 N-TERMINAL DOMAIN-CONTAINING PROTEIN"/>
    <property type="match status" value="1"/>
</dbReference>
<evidence type="ECO:0000256" key="3">
    <source>
        <dbReference type="ARBA" id="ARBA00023295"/>
    </source>
</evidence>
<dbReference type="Pfam" id="PF08244">
    <property type="entry name" value="Glyco_hydro_32C"/>
    <property type="match status" value="1"/>
</dbReference>
<evidence type="ECO:0000256" key="1">
    <source>
        <dbReference type="ARBA" id="ARBA00009902"/>
    </source>
</evidence>
<dbReference type="InterPro" id="IPR001362">
    <property type="entry name" value="Glyco_hydro_32"/>
</dbReference>
<dbReference type="AlphaFoldDB" id="A0A316Z778"/>
<feature type="domain" description="Glycosyl hydrolase family 32 C-terminal" evidence="6">
    <location>
        <begin position="380"/>
        <end position="546"/>
    </location>
</feature>
<dbReference type="GO" id="GO:0005987">
    <property type="term" value="P:sucrose catabolic process"/>
    <property type="evidence" value="ECO:0007669"/>
    <property type="project" value="TreeGrafter"/>
</dbReference>
<dbReference type="InterPro" id="IPR013189">
    <property type="entry name" value="Glyco_hydro_32_C"/>
</dbReference>
<gene>
    <name evidence="7" type="ORF">FA09DRAFT_319263</name>
</gene>
<keyword evidence="3 4" id="KW-0326">Glycosidase</keyword>
<dbReference type="Proteomes" id="UP000245946">
    <property type="component" value="Unassembled WGS sequence"/>
</dbReference>
<dbReference type="Gene3D" id="2.115.10.20">
    <property type="entry name" value="Glycosyl hydrolase domain, family 43"/>
    <property type="match status" value="1"/>
</dbReference>
<dbReference type="PANTHER" id="PTHR42800">
    <property type="entry name" value="EXOINULINASE INUD (AFU_ORTHOLOGUE AFUA_5G00480)"/>
    <property type="match status" value="1"/>
</dbReference>
<dbReference type="Pfam" id="PF00251">
    <property type="entry name" value="Glyco_hydro_32N"/>
    <property type="match status" value="1"/>
</dbReference>
<dbReference type="SMART" id="SM00640">
    <property type="entry name" value="Glyco_32"/>
    <property type="match status" value="1"/>
</dbReference>